<keyword evidence="2" id="KW-1185">Reference proteome</keyword>
<evidence type="ECO:0000313" key="2">
    <source>
        <dbReference type="Proteomes" id="UP000196878"/>
    </source>
</evidence>
<evidence type="ECO:0000313" key="1">
    <source>
        <dbReference type="EMBL" id="OWJ78442.1"/>
    </source>
</evidence>
<dbReference type="AlphaFoldDB" id="A0A212AC33"/>
<dbReference type="Proteomes" id="UP000196878">
    <property type="component" value="Unassembled WGS sequence"/>
</dbReference>
<gene>
    <name evidence="1" type="ORF">CDV49_08375</name>
</gene>
<name>A0A212AC33_9RHOB</name>
<dbReference type="SUPFAM" id="SSF57903">
    <property type="entry name" value="FYVE/PHD zinc finger"/>
    <property type="match status" value="1"/>
</dbReference>
<dbReference type="OrthoDB" id="7947997at2"/>
<organism evidence="1 2">
    <name type="scientific">Haematobacter genomosp. 1</name>
    <dbReference type="NCBI Taxonomy" id="366618"/>
    <lineage>
        <taxon>Bacteria</taxon>
        <taxon>Pseudomonadati</taxon>
        <taxon>Pseudomonadota</taxon>
        <taxon>Alphaproteobacteria</taxon>
        <taxon>Rhodobacterales</taxon>
        <taxon>Paracoccaceae</taxon>
        <taxon>Haematobacter</taxon>
    </lineage>
</organism>
<accession>A0A212AC33</accession>
<comment type="caution">
    <text evidence="1">The sequence shown here is derived from an EMBL/GenBank/DDBJ whole genome shotgun (WGS) entry which is preliminary data.</text>
</comment>
<reference evidence="1 2" key="1">
    <citation type="submission" date="2016-12" db="EMBL/GenBank/DDBJ databases">
        <title>Comparison of Traditional DNA-DNA Hybridization with In Silico Genomic Analysis.</title>
        <authorList>
            <person name="Nicholson A.C."/>
            <person name="Humrighouse B.W."/>
            <person name="Graziano J."/>
            <person name="Lasker B."/>
            <person name="Whitney A.M."/>
            <person name="Mcquiston J.R."/>
        </authorList>
    </citation>
    <scope>NUCLEOTIDE SEQUENCE [LARGE SCALE GENOMIC DNA]</scope>
    <source>
        <strain evidence="1 2">H2240</strain>
    </source>
</reference>
<proteinExistence type="predicted"/>
<dbReference type="EMBL" id="NIPW01000011">
    <property type="protein sequence ID" value="OWJ78442.1"/>
    <property type="molecule type" value="Genomic_DNA"/>
</dbReference>
<sequence length="103" mass="11734">MPTTPSTNKFHNRNMSDAASSGLLMTVYCGGCRRTVHYWAVDLVQVVGAFHEAHVAPWPCSRCRSMEYMTMRGRLPAASELQGLTVRRPVRQIVKWIWRDEPA</sequence>
<protein>
    <submittedName>
        <fullName evidence="1">Uncharacterized protein</fullName>
    </submittedName>
</protein>
<dbReference type="InterPro" id="IPR011011">
    <property type="entry name" value="Znf_FYVE_PHD"/>
</dbReference>